<dbReference type="AlphaFoldDB" id="A0AAQ3RIK5"/>
<evidence type="ECO:0000256" key="3">
    <source>
        <dbReference type="ARBA" id="ARBA00022475"/>
    </source>
</evidence>
<evidence type="ECO:0000256" key="2">
    <source>
        <dbReference type="ARBA" id="ARBA00022448"/>
    </source>
</evidence>
<comment type="subcellular location">
    <subcellularLocation>
        <location evidence="1">Cell membrane</location>
        <topology evidence="1">Multi-pass membrane protein</topology>
    </subcellularLocation>
</comment>
<reference evidence="6 7" key="1">
    <citation type="journal article" date="2023" name="Life. Sci Alliance">
        <title>Evolutionary insights into 3D genome organization and epigenetic landscape of Vigna mungo.</title>
        <authorList>
            <person name="Junaid A."/>
            <person name="Singh B."/>
            <person name="Bhatia S."/>
        </authorList>
    </citation>
    <scope>NUCLEOTIDE SEQUENCE [LARGE SCALE GENOMIC DNA]</scope>
    <source>
        <strain evidence="6">Urdbean</strain>
    </source>
</reference>
<sequence>MREFILRLRKRSPFSFITSANHSSKVSLLPLVFFIFYEVSAGPFGVEDTVQAAGPLLALLGFLLFPLIWSVPEALITAEMGTMFPENGGYVVPIGGFSKSAVPVVGGGLPRVTATWTLTIVLTYLNYRGMVIVGWVAVCLGVFSLLPFVVMGFLSIPDLQPSRWVVTNLNDVSVRFPSTVIFGRMATSEKSKKTRSTEQSQKAKQPIQKCQVLRLHDLQHRGGEEAKPQSLKWRRQRRYVPPVYKMTDIHGDATASLEKLEGWPLGFPPATSPHHCANSTKAKIQNLCQFSLPAPRLRPQEGSALAFVNDADDYRLIVYSENILRKNDSPHQPPIWRDLKAGVYPFSPPLVRTRNRCHQRGWPSPPLSEILLFEGEVRLGQAERVVVDAGVGGDGGVPLEEHARVTHALKHGTTPLELKNPRSTEVKDLFFTLFLEGNVKWVESCFMVGLRRRRTKWKDETRP</sequence>
<organism evidence="6 7">
    <name type="scientific">Vigna mungo</name>
    <name type="common">Black gram</name>
    <name type="synonym">Phaseolus mungo</name>
    <dbReference type="NCBI Taxonomy" id="3915"/>
    <lineage>
        <taxon>Eukaryota</taxon>
        <taxon>Viridiplantae</taxon>
        <taxon>Streptophyta</taxon>
        <taxon>Embryophyta</taxon>
        <taxon>Tracheophyta</taxon>
        <taxon>Spermatophyta</taxon>
        <taxon>Magnoliopsida</taxon>
        <taxon>eudicotyledons</taxon>
        <taxon>Gunneridae</taxon>
        <taxon>Pentapetalae</taxon>
        <taxon>rosids</taxon>
        <taxon>fabids</taxon>
        <taxon>Fabales</taxon>
        <taxon>Fabaceae</taxon>
        <taxon>Papilionoideae</taxon>
        <taxon>50 kb inversion clade</taxon>
        <taxon>NPAAA clade</taxon>
        <taxon>indigoferoid/millettioid clade</taxon>
        <taxon>Phaseoleae</taxon>
        <taxon>Vigna</taxon>
    </lineage>
</organism>
<evidence type="ECO:0000256" key="5">
    <source>
        <dbReference type="SAM" id="Phobius"/>
    </source>
</evidence>
<keyword evidence="5" id="KW-0472">Membrane</keyword>
<accession>A0AAQ3RIK5</accession>
<keyword evidence="5" id="KW-1133">Transmembrane helix</keyword>
<evidence type="ECO:0000256" key="1">
    <source>
        <dbReference type="ARBA" id="ARBA00004651"/>
    </source>
</evidence>
<evidence type="ECO:0000313" key="7">
    <source>
        <dbReference type="Proteomes" id="UP001374535"/>
    </source>
</evidence>
<name>A0AAQ3RIK5_VIGMU</name>
<dbReference type="PANTHER" id="PTHR45826">
    <property type="entry name" value="POLYAMINE TRANSPORTER PUT1"/>
    <property type="match status" value="1"/>
</dbReference>
<dbReference type="Proteomes" id="UP001374535">
    <property type="component" value="Chromosome 10"/>
</dbReference>
<dbReference type="PANTHER" id="PTHR45826:SF2">
    <property type="entry name" value="AMINO ACID TRANSPORTER"/>
    <property type="match status" value="1"/>
</dbReference>
<dbReference type="Gene3D" id="1.20.1740.10">
    <property type="entry name" value="Amino acid/polyamine transporter I"/>
    <property type="match status" value="1"/>
</dbReference>
<feature type="transmembrane region" description="Helical" evidence="5">
    <location>
        <begin position="57"/>
        <end position="78"/>
    </location>
</feature>
<keyword evidence="7" id="KW-1185">Reference proteome</keyword>
<feature type="region of interest" description="Disordered" evidence="4">
    <location>
        <begin position="187"/>
        <end position="207"/>
    </location>
</feature>
<dbReference type="GO" id="GO:0022857">
    <property type="term" value="F:transmembrane transporter activity"/>
    <property type="evidence" value="ECO:0007669"/>
    <property type="project" value="InterPro"/>
</dbReference>
<dbReference type="InterPro" id="IPR044566">
    <property type="entry name" value="RMV1-like"/>
</dbReference>
<evidence type="ECO:0000256" key="4">
    <source>
        <dbReference type="SAM" id="MobiDB-lite"/>
    </source>
</evidence>
<protein>
    <submittedName>
        <fullName evidence="6">Uncharacterized protein</fullName>
    </submittedName>
</protein>
<keyword evidence="3" id="KW-1003">Cell membrane</keyword>
<dbReference type="GO" id="GO:0005886">
    <property type="term" value="C:plasma membrane"/>
    <property type="evidence" value="ECO:0007669"/>
    <property type="project" value="UniProtKB-SubCell"/>
</dbReference>
<feature type="transmembrane region" description="Helical" evidence="5">
    <location>
        <begin position="129"/>
        <end position="154"/>
    </location>
</feature>
<evidence type="ECO:0000313" key="6">
    <source>
        <dbReference type="EMBL" id="WVY93085.1"/>
    </source>
</evidence>
<keyword evidence="2" id="KW-0813">Transport</keyword>
<proteinExistence type="predicted"/>
<gene>
    <name evidence="6" type="ORF">V8G54_032173</name>
</gene>
<dbReference type="EMBL" id="CP144691">
    <property type="protein sequence ID" value="WVY93085.1"/>
    <property type="molecule type" value="Genomic_DNA"/>
</dbReference>
<keyword evidence="5" id="KW-0812">Transmembrane</keyword>